<evidence type="ECO:0000256" key="7">
    <source>
        <dbReference type="SAM" id="MobiDB-lite"/>
    </source>
</evidence>
<evidence type="ECO:0000256" key="4">
    <source>
        <dbReference type="ARBA" id="ARBA00023212"/>
    </source>
</evidence>
<evidence type="ECO:0000313" key="8">
    <source>
        <dbReference type="EMBL" id="KAK0167574.1"/>
    </source>
</evidence>
<evidence type="ECO:0000256" key="6">
    <source>
        <dbReference type="ARBA" id="ARBA00034777"/>
    </source>
</evidence>
<dbReference type="GO" id="GO:0005856">
    <property type="term" value="C:cytoskeleton"/>
    <property type="evidence" value="ECO:0007669"/>
    <property type="project" value="UniProtKB-SubCell"/>
</dbReference>
<feature type="region of interest" description="Disordered" evidence="7">
    <location>
        <begin position="1"/>
        <end position="61"/>
    </location>
</feature>
<comment type="caution">
    <text evidence="8">The sequence shown here is derived from an EMBL/GenBank/DDBJ whole genome shotgun (WGS) entry which is preliminary data.</text>
</comment>
<dbReference type="AlphaFoldDB" id="A0AA39KN52"/>
<evidence type="ECO:0000256" key="5">
    <source>
        <dbReference type="ARBA" id="ARBA00023273"/>
    </source>
</evidence>
<keyword evidence="5" id="KW-0966">Cell projection</keyword>
<dbReference type="Pfam" id="PF14886">
    <property type="entry name" value="FAM183"/>
    <property type="match status" value="1"/>
</dbReference>
<proteinExistence type="inferred from homology"/>
<keyword evidence="3" id="KW-0963">Cytoplasm</keyword>
<evidence type="ECO:0000256" key="1">
    <source>
        <dbReference type="ARBA" id="ARBA00004138"/>
    </source>
</evidence>
<gene>
    <name evidence="8" type="ORF">PV327_004953</name>
</gene>
<name>A0AA39KN52_MICHY</name>
<reference evidence="8" key="1">
    <citation type="journal article" date="2023" name="bioRxiv">
        <title>Scaffold-level genome assemblies of two parasitoid biocontrol wasps reveal the parthenogenesis mechanism and an associated novel virus.</title>
        <authorList>
            <person name="Inwood S."/>
            <person name="Skelly J."/>
            <person name="Guhlin J."/>
            <person name="Harrop T."/>
            <person name="Goldson S."/>
            <person name="Dearden P."/>
        </authorList>
    </citation>
    <scope>NUCLEOTIDE SEQUENCE</scope>
    <source>
        <strain evidence="8">Lincoln</strain>
        <tissue evidence="8">Whole body</tissue>
    </source>
</reference>
<accession>A0AA39KN52</accession>
<keyword evidence="4" id="KW-0206">Cytoskeleton</keyword>
<evidence type="ECO:0000313" key="9">
    <source>
        <dbReference type="Proteomes" id="UP001168972"/>
    </source>
</evidence>
<dbReference type="InterPro" id="IPR029214">
    <property type="entry name" value="CFAP144"/>
</dbReference>
<sequence length="193" mass="22293">MTTPGMNCAIEDDEASAEAAENDEKPEAQLNGCRSKNPRSTLEDASDSRGSHCSGVPPVAKKKLEKPPFNLYFAKSQPTGRSDFRISKLDGVIKFIAKFITPKFYSIDNDKEEQNDYQRSKEIMEKTKIENEKKNCKNLYHLPLLSSQSYGWWYDRHLNSNDPRFNFHKNTSDMVHSNIMIQWEDKKLRNVCH</sequence>
<evidence type="ECO:0000256" key="3">
    <source>
        <dbReference type="ARBA" id="ARBA00022490"/>
    </source>
</evidence>
<protein>
    <submittedName>
        <fullName evidence="8">Uncharacterized protein</fullName>
    </submittedName>
</protein>
<dbReference type="EMBL" id="JAQQBR010001832">
    <property type="protein sequence ID" value="KAK0167574.1"/>
    <property type="molecule type" value="Genomic_DNA"/>
</dbReference>
<comment type="similarity">
    <text evidence="6">Belongs to the CFAP144 family.</text>
</comment>
<reference evidence="8" key="2">
    <citation type="submission" date="2023-03" db="EMBL/GenBank/DDBJ databases">
        <authorList>
            <person name="Inwood S.N."/>
            <person name="Skelly J.G."/>
            <person name="Guhlin J."/>
            <person name="Harrop T.W.R."/>
            <person name="Goldson S.G."/>
            <person name="Dearden P.K."/>
        </authorList>
    </citation>
    <scope>NUCLEOTIDE SEQUENCE</scope>
    <source>
        <strain evidence="8">Lincoln</strain>
        <tissue evidence="8">Whole body</tissue>
    </source>
</reference>
<evidence type="ECO:0000256" key="2">
    <source>
        <dbReference type="ARBA" id="ARBA00004245"/>
    </source>
</evidence>
<dbReference type="Proteomes" id="UP001168972">
    <property type="component" value="Unassembled WGS sequence"/>
</dbReference>
<keyword evidence="9" id="KW-1185">Reference proteome</keyword>
<comment type="subcellular location">
    <subcellularLocation>
        <location evidence="1">Cell projection</location>
        <location evidence="1">Cilium</location>
    </subcellularLocation>
    <subcellularLocation>
        <location evidence="2">Cytoplasm</location>
        <location evidence="2">Cytoskeleton</location>
    </subcellularLocation>
</comment>
<organism evidence="8 9">
    <name type="scientific">Microctonus hyperodae</name>
    <name type="common">Parasitoid wasp</name>
    <dbReference type="NCBI Taxonomy" id="165561"/>
    <lineage>
        <taxon>Eukaryota</taxon>
        <taxon>Metazoa</taxon>
        <taxon>Ecdysozoa</taxon>
        <taxon>Arthropoda</taxon>
        <taxon>Hexapoda</taxon>
        <taxon>Insecta</taxon>
        <taxon>Pterygota</taxon>
        <taxon>Neoptera</taxon>
        <taxon>Endopterygota</taxon>
        <taxon>Hymenoptera</taxon>
        <taxon>Apocrita</taxon>
        <taxon>Ichneumonoidea</taxon>
        <taxon>Braconidae</taxon>
        <taxon>Euphorinae</taxon>
        <taxon>Microctonus</taxon>
    </lineage>
</organism>
<dbReference type="GO" id="GO:0005929">
    <property type="term" value="C:cilium"/>
    <property type="evidence" value="ECO:0007669"/>
    <property type="project" value="UniProtKB-SubCell"/>
</dbReference>